<dbReference type="GO" id="GO:0006633">
    <property type="term" value="P:fatty acid biosynthetic process"/>
    <property type="evidence" value="ECO:0007669"/>
    <property type="project" value="TreeGrafter"/>
</dbReference>
<evidence type="ECO:0000313" key="4">
    <source>
        <dbReference type="Proteomes" id="UP000518752"/>
    </source>
</evidence>
<accession>A0A8H5HVH3</accession>
<proteinExistence type="inferred from homology"/>
<dbReference type="Proteomes" id="UP000518752">
    <property type="component" value="Unassembled WGS sequence"/>
</dbReference>
<sequence length="276" mass="28877">MTDSSKGFAFITGSAQGIGKAIAVSLAKEGFDIGLNDVPSKLAQLKEVEQEIQAVGGGGEGRKTGIFPGDVSDEESVKGMIEQAVEHFGPRLDVFVANAGVIVLKSMLETSLEEWDKSFAINARGTFLCYKYAAIQMVSQGRGGRIIGASSVAGKRGRPGAISYCGSKFAIRGMTQVAALDLAKYGITVNAYAPGATETPMLAEVMTDNINDRTEGSASSKLIESLRTIPLGRIGKATEIASLVSYLASKDAGYITGQTASVYTSSIGINGGMYFD</sequence>
<organism evidence="3 4">
    <name type="scientific">Collybiopsis confluens</name>
    <dbReference type="NCBI Taxonomy" id="2823264"/>
    <lineage>
        <taxon>Eukaryota</taxon>
        <taxon>Fungi</taxon>
        <taxon>Dikarya</taxon>
        <taxon>Basidiomycota</taxon>
        <taxon>Agaricomycotina</taxon>
        <taxon>Agaricomycetes</taxon>
        <taxon>Agaricomycetidae</taxon>
        <taxon>Agaricales</taxon>
        <taxon>Marasmiineae</taxon>
        <taxon>Omphalotaceae</taxon>
        <taxon>Collybiopsis</taxon>
    </lineage>
</organism>
<name>A0A8H5HVH3_9AGAR</name>
<comment type="caution">
    <text evidence="3">The sequence shown here is derived from an EMBL/GenBank/DDBJ whole genome shotgun (WGS) entry which is preliminary data.</text>
</comment>
<dbReference type="PRINTS" id="PR00080">
    <property type="entry name" value="SDRFAMILY"/>
</dbReference>
<keyword evidence="2" id="KW-0521">NADP</keyword>
<keyword evidence="4" id="KW-1185">Reference proteome</keyword>
<gene>
    <name evidence="3" type="ORF">D9757_003881</name>
</gene>
<dbReference type="Gene3D" id="3.40.50.720">
    <property type="entry name" value="NAD(P)-binding Rossmann-like Domain"/>
    <property type="match status" value="1"/>
</dbReference>
<evidence type="ECO:0000256" key="2">
    <source>
        <dbReference type="ARBA" id="ARBA00022857"/>
    </source>
</evidence>
<dbReference type="PROSITE" id="PS00061">
    <property type="entry name" value="ADH_SHORT"/>
    <property type="match status" value="1"/>
</dbReference>
<dbReference type="PANTHER" id="PTHR42760:SF121">
    <property type="entry name" value="3-OXOACYL-(ACYL-CARRIER-PROTEIN) REDUCTASE"/>
    <property type="match status" value="1"/>
</dbReference>
<dbReference type="PANTHER" id="PTHR42760">
    <property type="entry name" value="SHORT-CHAIN DEHYDROGENASES/REDUCTASES FAMILY MEMBER"/>
    <property type="match status" value="1"/>
</dbReference>
<dbReference type="InterPro" id="IPR020904">
    <property type="entry name" value="Sc_DH/Rdtase_CS"/>
</dbReference>
<evidence type="ECO:0000313" key="3">
    <source>
        <dbReference type="EMBL" id="KAF5390034.1"/>
    </source>
</evidence>
<dbReference type="FunFam" id="3.40.50.720:FF:000084">
    <property type="entry name" value="Short-chain dehydrogenase reductase"/>
    <property type="match status" value="1"/>
</dbReference>
<evidence type="ECO:0000256" key="1">
    <source>
        <dbReference type="ARBA" id="ARBA00006484"/>
    </source>
</evidence>
<dbReference type="GO" id="GO:0016616">
    <property type="term" value="F:oxidoreductase activity, acting on the CH-OH group of donors, NAD or NADP as acceptor"/>
    <property type="evidence" value="ECO:0007669"/>
    <property type="project" value="TreeGrafter"/>
</dbReference>
<comment type="similarity">
    <text evidence="1">Belongs to the short-chain dehydrogenases/reductases (SDR) family.</text>
</comment>
<dbReference type="GO" id="GO:0048038">
    <property type="term" value="F:quinone binding"/>
    <property type="evidence" value="ECO:0007669"/>
    <property type="project" value="TreeGrafter"/>
</dbReference>
<dbReference type="AlphaFoldDB" id="A0A8H5HVH3"/>
<dbReference type="InterPro" id="IPR002347">
    <property type="entry name" value="SDR_fam"/>
</dbReference>
<dbReference type="OrthoDB" id="498125at2759"/>
<reference evidence="3 4" key="1">
    <citation type="journal article" date="2020" name="ISME J.">
        <title>Uncovering the hidden diversity of litter-decomposition mechanisms in mushroom-forming fungi.</title>
        <authorList>
            <person name="Floudas D."/>
            <person name="Bentzer J."/>
            <person name="Ahren D."/>
            <person name="Johansson T."/>
            <person name="Persson P."/>
            <person name="Tunlid A."/>
        </authorList>
    </citation>
    <scope>NUCLEOTIDE SEQUENCE [LARGE SCALE GENOMIC DNA]</scope>
    <source>
        <strain evidence="3 4">CBS 406.79</strain>
    </source>
</reference>
<dbReference type="Pfam" id="PF13561">
    <property type="entry name" value="adh_short_C2"/>
    <property type="match status" value="1"/>
</dbReference>
<dbReference type="InterPro" id="IPR036291">
    <property type="entry name" value="NAD(P)-bd_dom_sf"/>
</dbReference>
<protein>
    <submittedName>
        <fullName evidence="3">Uncharacterized protein</fullName>
    </submittedName>
</protein>
<dbReference type="PRINTS" id="PR00081">
    <property type="entry name" value="GDHRDH"/>
</dbReference>
<dbReference type="EMBL" id="JAACJN010000017">
    <property type="protein sequence ID" value="KAF5390034.1"/>
    <property type="molecule type" value="Genomic_DNA"/>
</dbReference>
<dbReference type="SUPFAM" id="SSF51735">
    <property type="entry name" value="NAD(P)-binding Rossmann-fold domains"/>
    <property type="match status" value="1"/>
</dbReference>